<dbReference type="GO" id="GO:0043252">
    <property type="term" value="P:sodium-independent organic anion transport"/>
    <property type="evidence" value="ECO:0007669"/>
    <property type="project" value="TreeGrafter"/>
</dbReference>
<dbReference type="AlphaFoldDB" id="A0A2G9UTY2"/>
<dbReference type="GO" id="GO:0016323">
    <property type="term" value="C:basolateral plasma membrane"/>
    <property type="evidence" value="ECO:0007669"/>
    <property type="project" value="TreeGrafter"/>
</dbReference>
<dbReference type="PANTHER" id="PTHR11388:SF151">
    <property type="entry name" value="SOLUTE CARRIER ORGANIC ANION TRANSPORTER FAMILY MEMBER"/>
    <property type="match status" value="1"/>
</dbReference>
<reference evidence="2 3" key="1">
    <citation type="submission" date="2015-09" db="EMBL/GenBank/DDBJ databases">
        <title>Draft genome of the parasitic nematode Teladorsagia circumcincta isolate WARC Sus (inbred).</title>
        <authorList>
            <person name="Mitreva M."/>
        </authorList>
    </citation>
    <scope>NUCLEOTIDE SEQUENCE [LARGE SCALE GENOMIC DNA]</scope>
    <source>
        <strain evidence="2 3">S</strain>
    </source>
</reference>
<accession>A0A2G9UTY2</accession>
<keyword evidence="3" id="KW-1185">Reference proteome</keyword>
<dbReference type="Pfam" id="PF03137">
    <property type="entry name" value="OATP"/>
    <property type="match status" value="1"/>
</dbReference>
<keyword evidence="1" id="KW-0812">Transmembrane</keyword>
<dbReference type="OrthoDB" id="5062115at2759"/>
<evidence type="ECO:0000313" key="2">
    <source>
        <dbReference type="EMBL" id="PIO73616.1"/>
    </source>
</evidence>
<dbReference type="GO" id="GO:0015347">
    <property type="term" value="F:sodium-independent organic anion transmembrane transporter activity"/>
    <property type="evidence" value="ECO:0007669"/>
    <property type="project" value="TreeGrafter"/>
</dbReference>
<name>A0A2G9UTY2_TELCI</name>
<evidence type="ECO:0000313" key="3">
    <source>
        <dbReference type="Proteomes" id="UP000230423"/>
    </source>
</evidence>
<keyword evidence="1" id="KW-1133">Transmembrane helix</keyword>
<dbReference type="InterPro" id="IPR004156">
    <property type="entry name" value="OATP"/>
</dbReference>
<dbReference type="Proteomes" id="UP000230423">
    <property type="component" value="Unassembled WGS sequence"/>
</dbReference>
<dbReference type="EMBL" id="KZ345418">
    <property type="protein sequence ID" value="PIO73616.1"/>
    <property type="molecule type" value="Genomic_DNA"/>
</dbReference>
<protein>
    <submittedName>
        <fullName evidence="2">Uncharacterized protein</fullName>
    </submittedName>
</protein>
<sequence length="120" mass="13345">MRNRMKQIVDSAWDGDYLCKIAPVSNKGVSGDETDPSWVGAWWIGFVLASLIAMLAVVPIICLPKVLPESLKWHRNRLVETSQAGRRRTPECCGLAGTNKTAALYRDAPLPGSFTQWRCK</sequence>
<organism evidence="2 3">
    <name type="scientific">Teladorsagia circumcincta</name>
    <name type="common">Brown stomach worm</name>
    <name type="synonym">Ostertagia circumcincta</name>
    <dbReference type="NCBI Taxonomy" id="45464"/>
    <lineage>
        <taxon>Eukaryota</taxon>
        <taxon>Metazoa</taxon>
        <taxon>Ecdysozoa</taxon>
        <taxon>Nematoda</taxon>
        <taxon>Chromadorea</taxon>
        <taxon>Rhabditida</taxon>
        <taxon>Rhabditina</taxon>
        <taxon>Rhabditomorpha</taxon>
        <taxon>Strongyloidea</taxon>
        <taxon>Trichostrongylidae</taxon>
        <taxon>Teladorsagia</taxon>
    </lineage>
</organism>
<evidence type="ECO:0000256" key="1">
    <source>
        <dbReference type="SAM" id="Phobius"/>
    </source>
</evidence>
<feature type="transmembrane region" description="Helical" evidence="1">
    <location>
        <begin position="41"/>
        <end position="67"/>
    </location>
</feature>
<keyword evidence="1" id="KW-0472">Membrane</keyword>
<gene>
    <name evidence="2" type="ORF">TELCIR_04415</name>
</gene>
<dbReference type="PANTHER" id="PTHR11388">
    <property type="entry name" value="ORGANIC ANION TRANSPORTER"/>
    <property type="match status" value="1"/>
</dbReference>
<proteinExistence type="predicted"/>